<dbReference type="InterPro" id="IPR050304">
    <property type="entry name" value="MT-severing_AAA_ATPase"/>
</dbReference>
<keyword evidence="3 4" id="KW-0067">ATP-binding</keyword>
<dbReference type="InterPro" id="IPR003959">
    <property type="entry name" value="ATPase_AAA_core"/>
</dbReference>
<evidence type="ECO:0000256" key="4">
    <source>
        <dbReference type="RuleBase" id="RU003651"/>
    </source>
</evidence>
<dbReference type="Gene3D" id="3.40.50.300">
    <property type="entry name" value="P-loop containing nucleotide triphosphate hydrolases"/>
    <property type="match status" value="1"/>
</dbReference>
<keyword evidence="7" id="KW-1185">Reference proteome</keyword>
<dbReference type="SUPFAM" id="SSF52540">
    <property type="entry name" value="P-loop containing nucleoside triphosphate hydrolases"/>
    <property type="match status" value="1"/>
</dbReference>
<dbReference type="InterPro" id="IPR003960">
    <property type="entry name" value="ATPase_AAA_CS"/>
</dbReference>
<dbReference type="SMART" id="SM00382">
    <property type="entry name" value="AAA"/>
    <property type="match status" value="1"/>
</dbReference>
<evidence type="ECO:0000313" key="7">
    <source>
        <dbReference type="Proteomes" id="UP001363151"/>
    </source>
</evidence>
<name>A0ABR1G978_AURAN</name>
<dbReference type="Pfam" id="PF09336">
    <property type="entry name" value="Vps4_C"/>
    <property type="match status" value="1"/>
</dbReference>
<dbReference type="Proteomes" id="UP001363151">
    <property type="component" value="Unassembled WGS sequence"/>
</dbReference>
<accession>A0ABR1G978</accession>
<proteinExistence type="inferred from homology"/>
<comment type="caution">
    <text evidence="6">The sequence shown here is derived from an EMBL/GenBank/DDBJ whole genome shotgun (WGS) entry which is preliminary data.</text>
</comment>
<dbReference type="PANTHER" id="PTHR23074">
    <property type="entry name" value="AAA DOMAIN-CONTAINING"/>
    <property type="match status" value="1"/>
</dbReference>
<sequence>LVKRIEREIVHGGAMTTTFDDVAGLQAVKLSIMEMIILPMQRPELFTGLRAQPKGMLLFGPPGTGKTLVGRAIASSSGAKFFSISASSLMSKWTGESEQLVATMFAMARHNEPSVVFIDEVDSLLSQRSSGEEEASRRVKTQFLNELDGVRSGDASNRERVLVVGATNRPQELDEAARRRFVKRFYVPLPDDVARRSLLGTLLKHNRHSLSPAELDGDVVDRTRGFSGADIRNLCQEAAMGPMRDVGSSLFAGGGAPGVLSEDQIPPISFAHFDNALKITRATVAPEDLVGYEAWDAQFGSARAS</sequence>
<evidence type="ECO:0000256" key="3">
    <source>
        <dbReference type="ARBA" id="ARBA00022840"/>
    </source>
</evidence>
<keyword evidence="2 4" id="KW-0547">Nucleotide-binding</keyword>
<reference evidence="6 7" key="1">
    <citation type="submission" date="2024-03" db="EMBL/GenBank/DDBJ databases">
        <title>Aureococcus anophagefferens CCMP1851 and Kratosvirus quantuckense: Draft genome of a second virus-susceptible host strain in the model system.</title>
        <authorList>
            <person name="Chase E."/>
            <person name="Truchon A.R."/>
            <person name="Schepens W."/>
            <person name="Wilhelm S.W."/>
        </authorList>
    </citation>
    <scope>NUCLEOTIDE SEQUENCE [LARGE SCALE GENOMIC DNA]</scope>
    <source>
        <strain evidence="6 7">CCMP1851</strain>
    </source>
</reference>
<evidence type="ECO:0000256" key="1">
    <source>
        <dbReference type="ARBA" id="ARBA00006914"/>
    </source>
</evidence>
<comment type="similarity">
    <text evidence="1 4">Belongs to the AAA ATPase family.</text>
</comment>
<dbReference type="Gene3D" id="1.10.8.60">
    <property type="match status" value="1"/>
</dbReference>
<dbReference type="PROSITE" id="PS00674">
    <property type="entry name" value="AAA"/>
    <property type="match status" value="1"/>
</dbReference>
<gene>
    <name evidence="6" type="primary">FIGNL1</name>
    <name evidence="6" type="ORF">SO694_0044900</name>
</gene>
<dbReference type="EMBL" id="JBBJCI010000069">
    <property type="protein sequence ID" value="KAK7249524.1"/>
    <property type="molecule type" value="Genomic_DNA"/>
</dbReference>
<dbReference type="InterPro" id="IPR041569">
    <property type="entry name" value="AAA_lid_3"/>
</dbReference>
<dbReference type="InterPro" id="IPR003593">
    <property type="entry name" value="AAA+_ATPase"/>
</dbReference>
<feature type="non-terminal residue" evidence="6">
    <location>
        <position position="1"/>
    </location>
</feature>
<dbReference type="PANTHER" id="PTHR23074:SF17">
    <property type="entry name" value="FIDGETIN-LIKE PROTEIN 1"/>
    <property type="match status" value="1"/>
</dbReference>
<evidence type="ECO:0000259" key="5">
    <source>
        <dbReference type="SMART" id="SM00382"/>
    </source>
</evidence>
<evidence type="ECO:0000313" key="6">
    <source>
        <dbReference type="EMBL" id="KAK7249524.1"/>
    </source>
</evidence>
<feature type="domain" description="AAA+ ATPase" evidence="5">
    <location>
        <begin position="52"/>
        <end position="191"/>
    </location>
</feature>
<dbReference type="InterPro" id="IPR027417">
    <property type="entry name" value="P-loop_NTPase"/>
</dbReference>
<organism evidence="6 7">
    <name type="scientific">Aureococcus anophagefferens</name>
    <name type="common">Harmful bloom alga</name>
    <dbReference type="NCBI Taxonomy" id="44056"/>
    <lineage>
        <taxon>Eukaryota</taxon>
        <taxon>Sar</taxon>
        <taxon>Stramenopiles</taxon>
        <taxon>Ochrophyta</taxon>
        <taxon>Pelagophyceae</taxon>
        <taxon>Pelagomonadales</taxon>
        <taxon>Pelagomonadaceae</taxon>
        <taxon>Aureococcus</taxon>
    </lineage>
</organism>
<dbReference type="CDD" id="cd19509">
    <property type="entry name" value="RecA-like_VPS4-like"/>
    <property type="match status" value="1"/>
</dbReference>
<dbReference type="Pfam" id="PF00004">
    <property type="entry name" value="AAA"/>
    <property type="match status" value="1"/>
</dbReference>
<protein>
    <submittedName>
        <fullName evidence="6">AAA-domain containing ATPase</fullName>
    </submittedName>
</protein>
<dbReference type="Pfam" id="PF17862">
    <property type="entry name" value="AAA_lid_3"/>
    <property type="match status" value="1"/>
</dbReference>
<dbReference type="InterPro" id="IPR015415">
    <property type="entry name" value="Spast_Vps4_C"/>
</dbReference>
<evidence type="ECO:0000256" key="2">
    <source>
        <dbReference type="ARBA" id="ARBA00022741"/>
    </source>
</evidence>